<protein>
    <submittedName>
        <fullName evidence="2">Predicted nucleic acid-binding protein, contains PIN domain</fullName>
    </submittedName>
</protein>
<dbReference type="SUPFAM" id="SSF88723">
    <property type="entry name" value="PIN domain-like"/>
    <property type="match status" value="1"/>
</dbReference>
<feature type="domain" description="PIN" evidence="1">
    <location>
        <begin position="1"/>
        <end position="127"/>
    </location>
</feature>
<dbReference type="AlphaFoldDB" id="A0AAQ1UJI6"/>
<proteinExistence type="predicted"/>
<name>A0AAQ1UJI6_9BACT</name>
<comment type="caution">
    <text evidence="2">The sequence shown here is derived from an EMBL/GenBank/DDBJ whole genome shotgun (WGS) entry which is preliminary data.</text>
</comment>
<dbReference type="Gene3D" id="3.40.50.1010">
    <property type="entry name" value="5'-nuclease"/>
    <property type="match status" value="1"/>
</dbReference>
<dbReference type="Proteomes" id="UP000255283">
    <property type="component" value="Unassembled WGS sequence"/>
</dbReference>
<gene>
    <name evidence="2" type="ORF">NCTC13063_01811</name>
</gene>
<sequence>MRYLLDTNILVYSIIDRDSLCTDVKEILSDYDNSFYISAETVKELIVLFRKGRIGSRIWKTAKEMVDSISYDYFITVLPVDNEVMKTYSSLNINENENHNDPSDHVIISQAITLKIPLISSDRKFAFYERQGLDFVYNHK</sequence>
<dbReference type="InterPro" id="IPR052919">
    <property type="entry name" value="TA_system_RNase"/>
</dbReference>
<reference evidence="2 3" key="1">
    <citation type="submission" date="2018-06" db="EMBL/GenBank/DDBJ databases">
        <authorList>
            <consortium name="Pathogen Informatics"/>
            <person name="Doyle S."/>
        </authorList>
    </citation>
    <scope>NUCLEOTIDE SEQUENCE [LARGE SCALE GENOMIC DNA]</scope>
    <source>
        <strain evidence="2 3">NCTC13063</strain>
    </source>
</reference>
<dbReference type="EMBL" id="UGTJ01000001">
    <property type="protein sequence ID" value="SUB80525.1"/>
    <property type="molecule type" value="Genomic_DNA"/>
</dbReference>
<dbReference type="SMART" id="SM00670">
    <property type="entry name" value="PINc"/>
    <property type="match status" value="1"/>
</dbReference>
<dbReference type="InterPro" id="IPR041705">
    <property type="entry name" value="PIN_Sll0205"/>
</dbReference>
<dbReference type="CDD" id="cd09872">
    <property type="entry name" value="PIN_Sll0205-like"/>
    <property type="match status" value="1"/>
</dbReference>
<evidence type="ECO:0000259" key="1">
    <source>
        <dbReference type="SMART" id="SM00670"/>
    </source>
</evidence>
<evidence type="ECO:0000313" key="3">
    <source>
        <dbReference type="Proteomes" id="UP000255283"/>
    </source>
</evidence>
<dbReference type="InterPro" id="IPR002716">
    <property type="entry name" value="PIN_dom"/>
</dbReference>
<dbReference type="Pfam" id="PF01850">
    <property type="entry name" value="PIN"/>
    <property type="match status" value="1"/>
</dbReference>
<evidence type="ECO:0000313" key="2">
    <source>
        <dbReference type="EMBL" id="SUB80525.1"/>
    </source>
</evidence>
<organism evidence="2 3">
    <name type="scientific">Segatella buccae</name>
    <dbReference type="NCBI Taxonomy" id="28126"/>
    <lineage>
        <taxon>Bacteria</taxon>
        <taxon>Pseudomonadati</taxon>
        <taxon>Bacteroidota</taxon>
        <taxon>Bacteroidia</taxon>
        <taxon>Bacteroidales</taxon>
        <taxon>Prevotellaceae</taxon>
        <taxon>Segatella</taxon>
    </lineage>
</organism>
<dbReference type="PANTHER" id="PTHR36173">
    <property type="entry name" value="RIBONUCLEASE VAPC16-RELATED"/>
    <property type="match status" value="1"/>
</dbReference>
<dbReference type="RefSeq" id="WP_115153917.1">
    <property type="nucleotide sequence ID" value="NZ_CAURJP010000026.1"/>
</dbReference>
<dbReference type="InterPro" id="IPR029060">
    <property type="entry name" value="PIN-like_dom_sf"/>
</dbReference>
<accession>A0AAQ1UJI6</accession>